<evidence type="ECO:0000256" key="5">
    <source>
        <dbReference type="PIRSR" id="PIRSR006278-2"/>
    </source>
</evidence>
<feature type="modified residue" description="N6-(pyridoxal phosphate)lysine" evidence="5">
    <location>
        <position position="50"/>
    </location>
</feature>
<proteinExistence type="inferred from homology"/>
<comment type="cofactor">
    <cofactor evidence="1">
        <name>pyridoxal 5'-phosphate</name>
        <dbReference type="ChEBI" id="CHEBI:597326"/>
    </cofactor>
</comment>
<dbReference type="Gene3D" id="3.40.50.1100">
    <property type="match status" value="2"/>
</dbReference>
<feature type="domain" description="Tryptophan synthase beta chain-like PALP" evidence="6">
    <location>
        <begin position="10"/>
        <end position="316"/>
    </location>
</feature>
<keyword evidence="3 5" id="KW-0663">Pyridoxal phosphate</keyword>
<evidence type="ECO:0000256" key="4">
    <source>
        <dbReference type="PIRSR" id="PIRSR006278-1"/>
    </source>
</evidence>
<dbReference type="InterPro" id="IPR001926">
    <property type="entry name" value="TrpB-like_PALP"/>
</dbReference>
<comment type="caution">
    <text evidence="7">The sequence shown here is derived from an EMBL/GenBank/DDBJ whole genome shotgun (WGS) entry which is preliminary data.</text>
</comment>
<dbReference type="InterPro" id="IPR036052">
    <property type="entry name" value="TrpB-like_PALP_sf"/>
</dbReference>
<evidence type="ECO:0000256" key="3">
    <source>
        <dbReference type="ARBA" id="ARBA00022898"/>
    </source>
</evidence>
<dbReference type="AlphaFoldDB" id="A0A939DIN0"/>
<accession>A0A939DIN0</accession>
<dbReference type="Pfam" id="PF00291">
    <property type="entry name" value="PALP"/>
    <property type="match status" value="1"/>
</dbReference>
<reference evidence="7" key="1">
    <citation type="submission" date="2021-02" db="EMBL/GenBank/DDBJ databases">
        <title>PHA producing bacteria isolated from coastal sediment in Guangdong, Shenzhen.</title>
        <authorList>
            <person name="Zheng W."/>
            <person name="Yu S."/>
            <person name="Huang Y."/>
        </authorList>
    </citation>
    <scope>NUCLEOTIDE SEQUENCE</scope>
    <source>
        <strain evidence="7">TN14-10</strain>
    </source>
</reference>
<dbReference type="PANTHER" id="PTHR43780">
    <property type="entry name" value="1-AMINOCYCLOPROPANE-1-CARBOXYLATE DEAMINASE-RELATED"/>
    <property type="match status" value="1"/>
</dbReference>
<dbReference type="PIRSF" id="PIRSF006278">
    <property type="entry name" value="ACCD_DCysDesulf"/>
    <property type="match status" value="1"/>
</dbReference>
<evidence type="ECO:0000313" key="7">
    <source>
        <dbReference type="EMBL" id="MBN7798820.1"/>
    </source>
</evidence>
<keyword evidence="8" id="KW-1185">Reference proteome</keyword>
<evidence type="ECO:0000313" key="8">
    <source>
        <dbReference type="Proteomes" id="UP000664303"/>
    </source>
</evidence>
<dbReference type="Proteomes" id="UP000664303">
    <property type="component" value="Unassembled WGS sequence"/>
</dbReference>
<dbReference type="GO" id="GO:0019148">
    <property type="term" value="F:D-cysteine desulfhydrase activity"/>
    <property type="evidence" value="ECO:0007669"/>
    <property type="project" value="TreeGrafter"/>
</dbReference>
<dbReference type="InterPro" id="IPR027278">
    <property type="entry name" value="ACCD_DCysDesulf"/>
</dbReference>
<dbReference type="EMBL" id="JAFKCZ010000019">
    <property type="protein sequence ID" value="MBN7798820.1"/>
    <property type="molecule type" value="Genomic_DNA"/>
</dbReference>
<name>A0A939DIN0_9GAMM</name>
<feature type="active site" description="Nucleophile" evidence="4">
    <location>
        <position position="77"/>
    </location>
</feature>
<sequence length="328" mass="35476">MALTYPRRVELARAPTPLQFLPRASEAWGGGRRIWVKRDDLTGCELSGNKVRKLEFILAHAQDEGCDTLITCGGLQSNHCRATAFVGARAGLAVHLLLRGDVPAQADGNYFLDQLAGATIDCFPPQRFFAELPTLFRQCQARYARQGRKALAIPTGGSDGIGAWGYIAAAEELGADLEAAGIEQAHVVTATGSGGTQAGLTLGAALHGLPMTVWGVNVCDDEQYFLDKVREDADDWRRRFPGVPEIAVVPRVLDGYVGEGYAKAGPEIFQLIRDLARMEGLVLDPVYTGKAFHGLLQELAAGRFDDCRDIVFVHTGGIFGLLAQRQHC</sequence>
<protein>
    <submittedName>
        <fullName evidence="7">D-cysteine desulfhydrase family protein</fullName>
    </submittedName>
</protein>
<dbReference type="SUPFAM" id="SSF53686">
    <property type="entry name" value="Tryptophan synthase beta subunit-like PLP-dependent enzymes"/>
    <property type="match status" value="1"/>
</dbReference>
<dbReference type="PANTHER" id="PTHR43780:SF2">
    <property type="entry name" value="1-AMINOCYCLOPROPANE-1-CARBOXYLATE DEAMINASE-RELATED"/>
    <property type="match status" value="1"/>
</dbReference>
<evidence type="ECO:0000256" key="2">
    <source>
        <dbReference type="ARBA" id="ARBA00008639"/>
    </source>
</evidence>
<evidence type="ECO:0000256" key="1">
    <source>
        <dbReference type="ARBA" id="ARBA00001933"/>
    </source>
</evidence>
<gene>
    <name evidence="7" type="ORF">JYP50_19625</name>
</gene>
<dbReference type="RefSeq" id="WP_206562269.1">
    <property type="nucleotide sequence ID" value="NZ_JAFKCZ010000019.1"/>
</dbReference>
<organism evidence="7 8">
    <name type="scientific">Parahaliea mediterranea</name>
    <dbReference type="NCBI Taxonomy" id="651086"/>
    <lineage>
        <taxon>Bacteria</taxon>
        <taxon>Pseudomonadati</taxon>
        <taxon>Pseudomonadota</taxon>
        <taxon>Gammaproteobacteria</taxon>
        <taxon>Cellvibrionales</taxon>
        <taxon>Halieaceae</taxon>
        <taxon>Parahaliea</taxon>
    </lineage>
</organism>
<comment type="similarity">
    <text evidence="2">Belongs to the ACC deaminase/D-cysteine desulfhydrase family.</text>
</comment>
<evidence type="ECO:0000259" key="6">
    <source>
        <dbReference type="Pfam" id="PF00291"/>
    </source>
</evidence>